<name>A0A094XH44_ALKAL</name>
<keyword evidence="3" id="KW-1185">Reference proteome</keyword>
<accession>A0A094XH44</accession>
<proteinExistence type="predicted"/>
<evidence type="ECO:0000313" key="1">
    <source>
        <dbReference type="EMBL" id="KGA98115.1"/>
    </source>
</evidence>
<comment type="caution">
    <text evidence="1">The sequence shown here is derived from an EMBL/GenBank/DDBJ whole genome shotgun (WGS) entry which is preliminary data.</text>
</comment>
<evidence type="ECO:0000313" key="2">
    <source>
        <dbReference type="EMBL" id="THG89297.1"/>
    </source>
</evidence>
<protein>
    <submittedName>
        <fullName evidence="1">Uncharacterized protein</fullName>
    </submittedName>
</protein>
<evidence type="ECO:0000313" key="4">
    <source>
        <dbReference type="Proteomes" id="UP000297014"/>
    </source>
</evidence>
<reference evidence="1 3" key="1">
    <citation type="journal article" date="2014" name="Genome Announc.">
        <title>Draft Genome Sequence of Bacillus alcalophilus AV1934, a Classic Alkaliphile Isolated from Human Feces in 1934.</title>
        <authorList>
            <person name="Attie O."/>
            <person name="Jayaprakash A."/>
            <person name="Shah H."/>
            <person name="Paulsen I.T."/>
            <person name="Morino M."/>
            <person name="Takahashi Y."/>
            <person name="Narumi I."/>
            <person name="Sachidanandam R."/>
            <person name="Satoh K."/>
            <person name="Ito M."/>
            <person name="Krulwich T.A."/>
        </authorList>
    </citation>
    <scope>NUCLEOTIDE SEQUENCE [LARGE SCALE GENOMIC DNA]</scope>
    <source>
        <strain evidence="1 3">AV1934</strain>
    </source>
</reference>
<gene>
    <name evidence="2" type="ORF">AJ85_18535</name>
    <name evidence="1" type="ORF">BALCAV_0206195</name>
</gene>
<reference evidence="2 4" key="2">
    <citation type="submission" date="2014-01" db="EMBL/GenBank/DDBJ databases">
        <title>Draft genome sequencing of Bacillus alcalophilus CGMCC 1.3604.</title>
        <authorList>
            <person name="Yang J."/>
            <person name="Diao L."/>
            <person name="Yang S."/>
        </authorList>
    </citation>
    <scope>NUCLEOTIDE SEQUENCE [LARGE SCALE GENOMIC DNA]</scope>
    <source>
        <strain evidence="2 4">CGMCC 1.3604</strain>
    </source>
</reference>
<sequence>MSIYWGGEIVKDYWKNKFLLNAIEAHKKVVNGAKVKGLEKYGFESDTLIDIIREHNAFTIIKIGILKR</sequence>
<organism evidence="1 3">
    <name type="scientific">Alkalihalobacillus alcalophilus ATCC 27647 = CGMCC 1.3604</name>
    <dbReference type="NCBI Taxonomy" id="1218173"/>
    <lineage>
        <taxon>Bacteria</taxon>
        <taxon>Bacillati</taxon>
        <taxon>Bacillota</taxon>
        <taxon>Bacilli</taxon>
        <taxon>Bacillales</taxon>
        <taxon>Bacillaceae</taxon>
        <taxon>Alkalihalobacillus</taxon>
    </lineage>
</organism>
<dbReference type="Proteomes" id="UP000002754">
    <property type="component" value="Unassembled WGS sequence"/>
</dbReference>
<dbReference type="EMBL" id="JALP01000248">
    <property type="protein sequence ID" value="THG89297.1"/>
    <property type="molecule type" value="Genomic_DNA"/>
</dbReference>
<dbReference type="EMBL" id="ALPT02000015">
    <property type="protein sequence ID" value="KGA98115.1"/>
    <property type="molecule type" value="Genomic_DNA"/>
</dbReference>
<evidence type="ECO:0000313" key="3">
    <source>
        <dbReference type="Proteomes" id="UP000002754"/>
    </source>
</evidence>
<dbReference type="AlphaFoldDB" id="A0A094XH44"/>
<dbReference type="Proteomes" id="UP000297014">
    <property type="component" value="Unassembled WGS sequence"/>
</dbReference>